<feature type="domain" description="Cytochrome b/b6 N-terminal region profile" evidence="11">
    <location>
        <begin position="17"/>
        <end position="228"/>
    </location>
</feature>
<feature type="transmembrane region" description="Helical" evidence="10">
    <location>
        <begin position="247"/>
        <end position="267"/>
    </location>
</feature>
<evidence type="ECO:0000256" key="4">
    <source>
        <dbReference type="ARBA" id="ARBA00022692"/>
    </source>
</evidence>
<dbReference type="Proteomes" id="UP000192042">
    <property type="component" value="Chromosome I"/>
</dbReference>
<dbReference type="InterPro" id="IPR016174">
    <property type="entry name" value="Di-haem_cyt_TM"/>
</dbReference>
<dbReference type="PROSITE" id="PS51003">
    <property type="entry name" value="CYTB_CTER"/>
    <property type="match status" value="1"/>
</dbReference>
<dbReference type="InterPro" id="IPR005798">
    <property type="entry name" value="Cyt_b/b6_C"/>
</dbReference>
<gene>
    <name evidence="13" type="ORF">NSJP_1852</name>
</gene>
<dbReference type="GO" id="GO:0022904">
    <property type="term" value="P:respiratory electron transport chain"/>
    <property type="evidence" value="ECO:0007669"/>
    <property type="project" value="InterPro"/>
</dbReference>
<feature type="transmembrane region" description="Helical" evidence="10">
    <location>
        <begin position="100"/>
        <end position="123"/>
    </location>
</feature>
<dbReference type="SUPFAM" id="SSF81648">
    <property type="entry name" value="a domain/subunit of cytochrome bc1 complex (Ubiquinol-cytochrome c reductase)"/>
    <property type="match status" value="1"/>
</dbReference>
<dbReference type="GO" id="GO:0016491">
    <property type="term" value="F:oxidoreductase activity"/>
    <property type="evidence" value="ECO:0007669"/>
    <property type="project" value="UniProtKB-KW"/>
</dbReference>
<reference evidence="13 14" key="1">
    <citation type="submission" date="2017-03" db="EMBL/GenBank/DDBJ databases">
        <authorList>
            <person name="Afonso C.L."/>
            <person name="Miller P.J."/>
            <person name="Scott M.A."/>
            <person name="Spackman E."/>
            <person name="Goraichik I."/>
            <person name="Dimitrov K.M."/>
            <person name="Suarez D.L."/>
            <person name="Swayne D.E."/>
        </authorList>
    </citation>
    <scope>NUCLEOTIDE SEQUENCE [LARGE SCALE GENOMIC DNA]</scope>
    <source>
        <strain evidence="13">Genome sequencing of Nitrospira japonica strain NJ11</strain>
    </source>
</reference>
<evidence type="ECO:0000256" key="3">
    <source>
        <dbReference type="ARBA" id="ARBA00022617"/>
    </source>
</evidence>
<dbReference type="PROSITE" id="PS51002">
    <property type="entry name" value="CYTB_NTER"/>
    <property type="match status" value="1"/>
</dbReference>
<evidence type="ECO:0000313" key="14">
    <source>
        <dbReference type="Proteomes" id="UP000192042"/>
    </source>
</evidence>
<feature type="transmembrane region" description="Helical" evidence="10">
    <location>
        <begin position="196"/>
        <end position="219"/>
    </location>
</feature>
<organism evidence="13 14">
    <name type="scientific">Nitrospira japonica</name>
    <dbReference type="NCBI Taxonomy" id="1325564"/>
    <lineage>
        <taxon>Bacteria</taxon>
        <taxon>Pseudomonadati</taxon>
        <taxon>Nitrospirota</taxon>
        <taxon>Nitrospiria</taxon>
        <taxon>Nitrospirales</taxon>
        <taxon>Nitrospiraceae</taxon>
        <taxon>Nitrospira</taxon>
    </lineage>
</organism>
<keyword evidence="14" id="KW-1185">Reference proteome</keyword>
<dbReference type="Pfam" id="PF00032">
    <property type="entry name" value="Cytochrom_B_C"/>
    <property type="match status" value="1"/>
</dbReference>
<keyword evidence="13" id="KW-0560">Oxidoreductase</keyword>
<evidence type="ECO:0000256" key="8">
    <source>
        <dbReference type="ARBA" id="ARBA00023004"/>
    </source>
</evidence>
<evidence type="ECO:0000256" key="1">
    <source>
        <dbReference type="ARBA" id="ARBA00004141"/>
    </source>
</evidence>
<evidence type="ECO:0000256" key="9">
    <source>
        <dbReference type="ARBA" id="ARBA00023136"/>
    </source>
</evidence>
<dbReference type="EMBL" id="LT828648">
    <property type="protein sequence ID" value="SLM48024.1"/>
    <property type="molecule type" value="Genomic_DNA"/>
</dbReference>
<feature type="transmembrane region" description="Helical" evidence="10">
    <location>
        <begin position="130"/>
        <end position="151"/>
    </location>
</feature>
<dbReference type="GO" id="GO:0016020">
    <property type="term" value="C:membrane"/>
    <property type="evidence" value="ECO:0007669"/>
    <property type="project" value="UniProtKB-SubCell"/>
</dbReference>
<evidence type="ECO:0000259" key="12">
    <source>
        <dbReference type="PROSITE" id="PS51003"/>
    </source>
</evidence>
<dbReference type="GO" id="GO:0046872">
    <property type="term" value="F:metal ion binding"/>
    <property type="evidence" value="ECO:0007669"/>
    <property type="project" value="UniProtKB-KW"/>
</dbReference>
<keyword evidence="4 10" id="KW-0812">Transmembrane</keyword>
<keyword evidence="6" id="KW-0249">Electron transport</keyword>
<dbReference type="InterPro" id="IPR036150">
    <property type="entry name" value="Cyt_b/b6_C_sf"/>
</dbReference>
<dbReference type="PANTHER" id="PTHR19271">
    <property type="entry name" value="CYTOCHROME B"/>
    <property type="match status" value="1"/>
</dbReference>
<comment type="subcellular location">
    <subcellularLocation>
        <location evidence="1">Membrane</location>
        <topology evidence="1">Multi-pass membrane protein</topology>
    </subcellularLocation>
</comment>
<dbReference type="KEGG" id="nja:NSJP_1852"/>
<evidence type="ECO:0000256" key="10">
    <source>
        <dbReference type="SAM" id="Phobius"/>
    </source>
</evidence>
<dbReference type="RefSeq" id="WP_080886475.1">
    <property type="nucleotide sequence ID" value="NZ_LT828648.1"/>
</dbReference>
<keyword evidence="8" id="KW-0408">Iron</keyword>
<dbReference type="STRING" id="1325564.NSJP_1852"/>
<feature type="transmembrane region" description="Helical" evidence="10">
    <location>
        <begin position="307"/>
        <end position="330"/>
    </location>
</feature>
<proteinExistence type="predicted"/>
<accession>A0A1W1I4T9</accession>
<keyword evidence="5" id="KW-0479">Metal-binding</keyword>
<dbReference type="AlphaFoldDB" id="A0A1W1I4T9"/>
<dbReference type="InterPro" id="IPR005797">
    <property type="entry name" value="Cyt_b/b6_N"/>
</dbReference>
<protein>
    <submittedName>
        <fullName evidence="13">Putative Quinol-cytochrome c reductase, cytochrome b subunit</fullName>
        <ecNumber evidence="13">1.10.2.2</ecNumber>
    </submittedName>
</protein>
<evidence type="ECO:0000313" key="13">
    <source>
        <dbReference type="EMBL" id="SLM48024.1"/>
    </source>
</evidence>
<keyword evidence="7 10" id="KW-1133">Transmembrane helix</keyword>
<name>A0A1W1I4T9_9BACT</name>
<evidence type="ECO:0000256" key="6">
    <source>
        <dbReference type="ARBA" id="ARBA00022982"/>
    </source>
</evidence>
<evidence type="ECO:0000256" key="2">
    <source>
        <dbReference type="ARBA" id="ARBA00022448"/>
    </source>
</evidence>
<dbReference type="GO" id="GO:0009055">
    <property type="term" value="F:electron transfer activity"/>
    <property type="evidence" value="ECO:0007669"/>
    <property type="project" value="InterPro"/>
</dbReference>
<evidence type="ECO:0000256" key="7">
    <source>
        <dbReference type="ARBA" id="ARBA00022989"/>
    </source>
</evidence>
<feature type="transmembrane region" description="Helical" evidence="10">
    <location>
        <begin position="45"/>
        <end position="72"/>
    </location>
</feature>
<keyword evidence="2" id="KW-0813">Transport</keyword>
<sequence>MEHSPIPSSQPTAIEKVVAFIDERVGLKQMQAKMLNEPVPGGSRWAYVFGSVLLFIFIMQAVTGILLMFYYVPTADHAYASTQYILHDVDYGWFLLSYHFWGSTAMVVCVFAHMSQVFLWGAYKSPREMIWLVGLALFGIVMGFGFTGYLLPWDQRAYWATTVGVEIMDKTPLLGDFMARFLKGGPTPGQMTLSRFFVIHVMILPAALMGLAGLHLFLFRAAGPAGPFRGTPEELKAKTDYFFPRQIWKDIVGMVIVFACICALAFWEPVVLLEEATPDPGDYHPEPEWYFLFLFQLLRLKIFAGEFGQFLGAIALPGAFMALLAALPFIDKDPERNIFKRPIALIGWIVVMVSILLFTVSAIINREFLD</sequence>
<dbReference type="InterPro" id="IPR027387">
    <property type="entry name" value="Cytb/b6-like_sf"/>
</dbReference>
<dbReference type="SUPFAM" id="SSF81342">
    <property type="entry name" value="Transmembrane di-heme cytochromes"/>
    <property type="match status" value="1"/>
</dbReference>
<dbReference type="OrthoDB" id="9804503at2"/>
<dbReference type="PANTHER" id="PTHR19271:SF16">
    <property type="entry name" value="CYTOCHROME B"/>
    <property type="match status" value="1"/>
</dbReference>
<evidence type="ECO:0000256" key="5">
    <source>
        <dbReference type="ARBA" id="ARBA00022723"/>
    </source>
</evidence>
<keyword evidence="3" id="KW-0349">Heme</keyword>
<dbReference type="Gene3D" id="1.20.810.10">
    <property type="entry name" value="Cytochrome Bc1 Complex, Chain C"/>
    <property type="match status" value="1"/>
</dbReference>
<feature type="domain" description="Cytochrome b/b6 C-terminal region profile" evidence="12">
    <location>
        <begin position="232"/>
        <end position="370"/>
    </location>
</feature>
<keyword evidence="9 10" id="KW-0472">Membrane</keyword>
<evidence type="ECO:0000259" key="11">
    <source>
        <dbReference type="PROSITE" id="PS51002"/>
    </source>
</evidence>
<dbReference type="Pfam" id="PF00033">
    <property type="entry name" value="Cytochrome_B"/>
    <property type="match status" value="1"/>
</dbReference>
<feature type="transmembrane region" description="Helical" evidence="10">
    <location>
        <begin position="342"/>
        <end position="364"/>
    </location>
</feature>
<dbReference type="EC" id="1.10.2.2" evidence="13"/>